<evidence type="ECO:0000256" key="2">
    <source>
        <dbReference type="ARBA" id="ARBA00022559"/>
    </source>
</evidence>
<dbReference type="STRING" id="1777143.AWB82_05557"/>
<feature type="active site" evidence="4">
    <location>
        <position position="40"/>
    </location>
</feature>
<dbReference type="OrthoDB" id="9785502at2"/>
<sequence length="163" mass="18152">MSAASEGIYGFSAETLDGATVSLDKYRDKVLLIVNTASECGFTPQYKGLQEVYQQYATRGFEVLGFPCNQFGRQEPGDAGQIGAFCEKNYGVTFPMFAKVDVNGSNAHPLYRYLKDKEPGLLGIEAIKWNFTKFLVDRTGKVIRRYAPQTKPESIADDIEKLL</sequence>
<keyword evidence="3 5" id="KW-0560">Oxidoreductase</keyword>
<accession>A0A158CLH3</accession>
<dbReference type="PRINTS" id="PR01011">
    <property type="entry name" value="GLUTPROXDASE"/>
</dbReference>
<dbReference type="PANTHER" id="PTHR11592">
    <property type="entry name" value="GLUTATHIONE PEROXIDASE"/>
    <property type="match status" value="1"/>
</dbReference>
<dbReference type="InterPro" id="IPR029759">
    <property type="entry name" value="GPX_AS"/>
</dbReference>
<dbReference type="CDD" id="cd00340">
    <property type="entry name" value="GSH_Peroxidase"/>
    <property type="match status" value="1"/>
</dbReference>
<dbReference type="InterPro" id="IPR036249">
    <property type="entry name" value="Thioredoxin-like_sf"/>
</dbReference>
<dbReference type="SUPFAM" id="SSF52833">
    <property type="entry name" value="Thioredoxin-like"/>
    <property type="match status" value="1"/>
</dbReference>
<dbReference type="FunFam" id="3.40.30.10:FF:000010">
    <property type="entry name" value="Glutathione peroxidase"/>
    <property type="match status" value="1"/>
</dbReference>
<gene>
    <name evidence="7" type="ORF">AWB82_05557</name>
</gene>
<dbReference type="Pfam" id="PF00255">
    <property type="entry name" value="GSHPx"/>
    <property type="match status" value="1"/>
</dbReference>
<dbReference type="PIRSF" id="PIRSF000303">
    <property type="entry name" value="Glutathion_perox"/>
    <property type="match status" value="1"/>
</dbReference>
<dbReference type="Proteomes" id="UP000054596">
    <property type="component" value="Unassembled WGS sequence"/>
</dbReference>
<proteinExistence type="inferred from homology"/>
<reference evidence="7" key="1">
    <citation type="submission" date="2016-01" db="EMBL/GenBank/DDBJ databases">
        <authorList>
            <person name="Peeters C."/>
        </authorList>
    </citation>
    <scope>NUCLEOTIDE SEQUENCE [LARGE SCALE GENOMIC DNA]</scope>
    <source>
        <strain evidence="7">LMG 29325</strain>
    </source>
</reference>
<evidence type="ECO:0000259" key="6">
    <source>
        <dbReference type="PROSITE" id="PS51352"/>
    </source>
</evidence>
<dbReference type="GO" id="GO:0004601">
    <property type="term" value="F:peroxidase activity"/>
    <property type="evidence" value="ECO:0007669"/>
    <property type="project" value="UniProtKB-KW"/>
</dbReference>
<evidence type="ECO:0000256" key="5">
    <source>
        <dbReference type="RuleBase" id="RU000499"/>
    </source>
</evidence>
<dbReference type="EMBL" id="FCOJ02000052">
    <property type="protein sequence ID" value="SAK83110.1"/>
    <property type="molecule type" value="Genomic_DNA"/>
</dbReference>
<keyword evidence="8" id="KW-1185">Reference proteome</keyword>
<evidence type="ECO:0000313" key="8">
    <source>
        <dbReference type="Proteomes" id="UP000054596"/>
    </source>
</evidence>
<dbReference type="PANTHER" id="PTHR11592:SF78">
    <property type="entry name" value="GLUTATHIONE PEROXIDASE"/>
    <property type="match status" value="1"/>
</dbReference>
<evidence type="ECO:0000256" key="4">
    <source>
        <dbReference type="PIRSR" id="PIRSR000303-1"/>
    </source>
</evidence>
<dbReference type="Gene3D" id="3.40.30.10">
    <property type="entry name" value="Glutaredoxin"/>
    <property type="match status" value="1"/>
</dbReference>
<dbReference type="PROSITE" id="PS51352">
    <property type="entry name" value="THIOREDOXIN_2"/>
    <property type="match status" value="1"/>
</dbReference>
<name>A0A158CLH3_9BURK</name>
<keyword evidence="2 5" id="KW-0575">Peroxidase</keyword>
<dbReference type="GO" id="GO:0034599">
    <property type="term" value="P:cellular response to oxidative stress"/>
    <property type="evidence" value="ECO:0007669"/>
    <property type="project" value="TreeGrafter"/>
</dbReference>
<comment type="similarity">
    <text evidence="1 5">Belongs to the glutathione peroxidase family.</text>
</comment>
<evidence type="ECO:0000313" key="7">
    <source>
        <dbReference type="EMBL" id="SAK83110.1"/>
    </source>
</evidence>
<feature type="domain" description="Thioredoxin" evidence="6">
    <location>
        <begin position="2"/>
        <end position="163"/>
    </location>
</feature>
<comment type="caution">
    <text evidence="7">The sequence shown here is derived from an EMBL/GenBank/DDBJ whole genome shotgun (WGS) entry which is preliminary data.</text>
</comment>
<evidence type="ECO:0000256" key="1">
    <source>
        <dbReference type="ARBA" id="ARBA00006926"/>
    </source>
</evidence>
<dbReference type="InterPro" id="IPR000889">
    <property type="entry name" value="Glutathione_peroxidase"/>
</dbReference>
<dbReference type="InterPro" id="IPR013766">
    <property type="entry name" value="Thioredoxin_domain"/>
</dbReference>
<dbReference type="PROSITE" id="PS51355">
    <property type="entry name" value="GLUTATHIONE_PEROXID_3"/>
    <property type="match status" value="1"/>
</dbReference>
<dbReference type="PROSITE" id="PS00460">
    <property type="entry name" value="GLUTATHIONE_PEROXID_1"/>
    <property type="match status" value="1"/>
</dbReference>
<dbReference type="PROSITE" id="PS00763">
    <property type="entry name" value="GLUTATHIONE_PEROXID_2"/>
    <property type="match status" value="1"/>
</dbReference>
<organism evidence="7 8">
    <name type="scientific">Caballeronia glebae</name>
    <dbReference type="NCBI Taxonomy" id="1777143"/>
    <lineage>
        <taxon>Bacteria</taxon>
        <taxon>Pseudomonadati</taxon>
        <taxon>Pseudomonadota</taxon>
        <taxon>Betaproteobacteria</taxon>
        <taxon>Burkholderiales</taxon>
        <taxon>Burkholderiaceae</taxon>
        <taxon>Caballeronia</taxon>
    </lineage>
</organism>
<protein>
    <recommendedName>
        <fullName evidence="5">Glutathione peroxidase</fullName>
    </recommendedName>
</protein>
<dbReference type="InterPro" id="IPR029760">
    <property type="entry name" value="GPX_CS"/>
</dbReference>
<dbReference type="AlphaFoldDB" id="A0A158CLH3"/>
<dbReference type="RefSeq" id="WP_086972545.1">
    <property type="nucleotide sequence ID" value="NZ_FCOJ02000052.1"/>
</dbReference>
<evidence type="ECO:0000256" key="3">
    <source>
        <dbReference type="ARBA" id="ARBA00023002"/>
    </source>
</evidence>